<dbReference type="KEGG" id="sna:Snas_5800"/>
<evidence type="ECO:0000313" key="2">
    <source>
        <dbReference type="EMBL" id="ADD45430.1"/>
    </source>
</evidence>
<feature type="transmembrane region" description="Helical" evidence="1">
    <location>
        <begin position="55"/>
        <end position="71"/>
    </location>
</feature>
<keyword evidence="1" id="KW-1133">Transmembrane helix</keyword>
<evidence type="ECO:0000313" key="3">
    <source>
        <dbReference type="Proteomes" id="UP000000844"/>
    </source>
</evidence>
<feature type="transmembrane region" description="Helical" evidence="1">
    <location>
        <begin position="76"/>
        <end position="94"/>
    </location>
</feature>
<dbReference type="EMBL" id="CP001778">
    <property type="protein sequence ID" value="ADD45430.1"/>
    <property type="molecule type" value="Genomic_DNA"/>
</dbReference>
<organism evidence="2 3">
    <name type="scientific">Stackebrandtia nassauensis (strain DSM 44728 / CIP 108903 / NRRL B-16338 / NBRC 102104 / LLR-40K-21)</name>
    <dbReference type="NCBI Taxonomy" id="446470"/>
    <lineage>
        <taxon>Bacteria</taxon>
        <taxon>Bacillati</taxon>
        <taxon>Actinomycetota</taxon>
        <taxon>Actinomycetes</taxon>
        <taxon>Glycomycetales</taxon>
        <taxon>Glycomycetaceae</taxon>
        <taxon>Stackebrandtia</taxon>
    </lineage>
</organism>
<sequence length="137" mass="15000">MRMNANHRLGAVVTATLVLGSVSILTTGVWCRIDPAGFAEFTNWPEHEHFLHDAGVFQMGIGLMMAAAIWWRDAVAVVLGGFVFTNTFHAYNHYVDMDSGGNPSDWWNLALVSAIVAVGLVFRLRTLRRRAVAAGNG</sequence>
<keyword evidence="1" id="KW-0812">Transmembrane</keyword>
<dbReference type="HOGENOM" id="CLU_1957138_0_0_11"/>
<proteinExistence type="predicted"/>
<dbReference type="Proteomes" id="UP000000844">
    <property type="component" value="Chromosome"/>
</dbReference>
<evidence type="ECO:0000256" key="1">
    <source>
        <dbReference type="SAM" id="Phobius"/>
    </source>
</evidence>
<dbReference type="eggNOG" id="ENOG50341EX">
    <property type="taxonomic scope" value="Bacteria"/>
</dbReference>
<dbReference type="AlphaFoldDB" id="D3PZ01"/>
<protein>
    <submittedName>
        <fullName evidence="2">Uncharacterized protein</fullName>
    </submittedName>
</protein>
<name>D3PZ01_STANL</name>
<keyword evidence="1" id="KW-0472">Membrane</keyword>
<dbReference type="RefSeq" id="WP_013021001.1">
    <property type="nucleotide sequence ID" value="NC_013947.1"/>
</dbReference>
<gene>
    <name evidence="2" type="ordered locus">Snas_5800</name>
</gene>
<accession>D3PZ01</accession>
<reference evidence="2 3" key="1">
    <citation type="journal article" date="2009" name="Stand. Genomic Sci.">
        <title>Complete genome sequence of Stackebrandtia nassauensis type strain (LLR-40K-21).</title>
        <authorList>
            <person name="Munk C."/>
            <person name="Lapidus A."/>
            <person name="Copeland A."/>
            <person name="Jando M."/>
            <person name="Mayilraj S."/>
            <person name="Glavina Del Rio T."/>
            <person name="Nolan M."/>
            <person name="Chen F."/>
            <person name="Lucas S."/>
            <person name="Tice H."/>
            <person name="Cheng J.F."/>
            <person name="Han C."/>
            <person name="Detter J.C."/>
            <person name="Bruce D."/>
            <person name="Goodwin L."/>
            <person name="Chain P."/>
            <person name="Pitluck S."/>
            <person name="Goker M."/>
            <person name="Ovchinikova G."/>
            <person name="Pati A."/>
            <person name="Ivanova N."/>
            <person name="Mavromatis K."/>
            <person name="Chen A."/>
            <person name="Palaniappan K."/>
            <person name="Land M."/>
            <person name="Hauser L."/>
            <person name="Chang Y.J."/>
            <person name="Jeffries C.D."/>
            <person name="Bristow J."/>
            <person name="Eisen J.A."/>
            <person name="Markowitz V."/>
            <person name="Hugenholtz P."/>
            <person name="Kyrpides N.C."/>
            <person name="Klenk H.P."/>
        </authorList>
    </citation>
    <scope>NUCLEOTIDE SEQUENCE [LARGE SCALE GENOMIC DNA]</scope>
    <source>
        <strain evidence="3">DSM 44728 / CIP 108903 / NRRL B-16338 / NBRC 102104 / LLR-40K-21</strain>
    </source>
</reference>
<feature type="transmembrane region" description="Helical" evidence="1">
    <location>
        <begin position="106"/>
        <end position="124"/>
    </location>
</feature>
<keyword evidence="3" id="KW-1185">Reference proteome</keyword>